<keyword evidence="6" id="KW-0694">RNA-binding</keyword>
<sequence>MVKFRRYKWKKEEEKKNKAQSKAQSEEQNRVEMVTDNRLVEHPPEPMADMSAWEVLGVPKEVQRGLSEQSFTTLTPLQTLSLLPAIFHHRDIIGAAETGSGKTLAFGIPILTHILGHKSSQEAGETTENTTKNNTTNATETGYGISKLKKPLLALIMTPTRELVMQIKNHLKQATKHTSLEIVAVVGGMAPQKQQRLLNKCPEIIVATPGRLWDLISDSTHTCTCRHVSHEIGCPVYCKHFLLLCKHQCRAFFSFFIYPTQYSLHFTFLVSLMDKVGLQKNSCSKIIDVTNKRGTVESLTEAKISCVIEEKELYLHYFLSRYPGRTLVFSNIVDCVRRLGSLCRLLDFNPWVLHASMQQRQRLKNLDRPGEN</sequence>
<comment type="caution">
    <text evidence="10">The sequence shown here is derived from an EMBL/GenBank/DDBJ whole genome shotgun (WGS) entry which is preliminary data.</text>
</comment>
<feature type="domain" description="DEAD-box RNA helicase Q" evidence="9">
    <location>
        <begin position="51"/>
        <end position="79"/>
    </location>
</feature>
<dbReference type="EC" id="3.6.4.13" evidence="6"/>
<evidence type="ECO:0000313" key="11">
    <source>
        <dbReference type="Proteomes" id="UP001159428"/>
    </source>
</evidence>
<evidence type="ECO:0000256" key="1">
    <source>
        <dbReference type="ARBA" id="ARBA00022741"/>
    </source>
</evidence>
<comment type="similarity">
    <text evidence="6">Belongs to the DEAD box helicase family.</text>
</comment>
<dbReference type="Pfam" id="PF00270">
    <property type="entry name" value="DEAD"/>
    <property type="match status" value="1"/>
</dbReference>
<feature type="region of interest" description="Disordered" evidence="7">
    <location>
        <begin position="119"/>
        <end position="141"/>
    </location>
</feature>
<accession>A0AAU9XPC0</accession>
<comment type="catalytic activity">
    <reaction evidence="6">
        <text>ATP + H2O = ADP + phosphate + H(+)</text>
        <dbReference type="Rhea" id="RHEA:13065"/>
        <dbReference type="ChEBI" id="CHEBI:15377"/>
        <dbReference type="ChEBI" id="CHEBI:15378"/>
        <dbReference type="ChEBI" id="CHEBI:30616"/>
        <dbReference type="ChEBI" id="CHEBI:43474"/>
        <dbReference type="ChEBI" id="CHEBI:456216"/>
        <dbReference type="EC" id="3.6.4.13"/>
    </reaction>
</comment>
<evidence type="ECO:0000313" key="10">
    <source>
        <dbReference type="EMBL" id="CAH3153787.1"/>
    </source>
</evidence>
<keyword evidence="3 6" id="KW-0347">Helicase</keyword>
<reference evidence="10 11" key="1">
    <citation type="submission" date="2022-05" db="EMBL/GenBank/DDBJ databases">
        <authorList>
            <consortium name="Genoscope - CEA"/>
            <person name="William W."/>
        </authorList>
    </citation>
    <scope>NUCLEOTIDE SEQUENCE [LARGE SCALE GENOMIC DNA]</scope>
</reference>
<dbReference type="SMART" id="SM00487">
    <property type="entry name" value="DEXDc"/>
    <property type="match status" value="1"/>
</dbReference>
<dbReference type="GO" id="GO:0016787">
    <property type="term" value="F:hydrolase activity"/>
    <property type="evidence" value="ECO:0007669"/>
    <property type="project" value="UniProtKB-KW"/>
</dbReference>
<dbReference type="EMBL" id="CALNXJ010000054">
    <property type="protein sequence ID" value="CAH3153787.1"/>
    <property type="molecule type" value="Genomic_DNA"/>
</dbReference>
<dbReference type="InterPro" id="IPR027417">
    <property type="entry name" value="P-loop_NTPase"/>
</dbReference>
<dbReference type="Gene3D" id="3.40.50.300">
    <property type="entry name" value="P-loop containing nucleotide triphosphate hydrolases"/>
    <property type="match status" value="2"/>
</dbReference>
<feature type="domain" description="Helicase ATP-binding" evidence="8">
    <location>
        <begin position="83"/>
        <end position="216"/>
    </location>
</feature>
<dbReference type="SUPFAM" id="SSF52540">
    <property type="entry name" value="P-loop containing nucleoside triphosphate hydrolases"/>
    <property type="match status" value="2"/>
</dbReference>
<evidence type="ECO:0000256" key="6">
    <source>
        <dbReference type="RuleBase" id="RU365068"/>
    </source>
</evidence>
<comment type="function">
    <text evidence="6">RNA helicase.</text>
</comment>
<evidence type="ECO:0000256" key="5">
    <source>
        <dbReference type="PROSITE-ProRule" id="PRU00552"/>
    </source>
</evidence>
<keyword evidence="1 6" id="KW-0547">Nucleotide-binding</keyword>
<evidence type="ECO:0000256" key="2">
    <source>
        <dbReference type="ARBA" id="ARBA00022801"/>
    </source>
</evidence>
<dbReference type="PROSITE" id="PS51195">
    <property type="entry name" value="Q_MOTIF"/>
    <property type="match status" value="1"/>
</dbReference>
<dbReference type="InterPro" id="IPR011545">
    <property type="entry name" value="DEAD/DEAH_box_helicase_dom"/>
</dbReference>
<dbReference type="Proteomes" id="UP001159428">
    <property type="component" value="Unassembled WGS sequence"/>
</dbReference>
<dbReference type="GO" id="GO:0003723">
    <property type="term" value="F:RNA binding"/>
    <property type="evidence" value="ECO:0007669"/>
    <property type="project" value="UniProtKB-UniRule"/>
</dbReference>
<feature type="short sequence motif" description="Q motif" evidence="5">
    <location>
        <begin position="51"/>
        <end position="79"/>
    </location>
</feature>
<proteinExistence type="inferred from homology"/>
<evidence type="ECO:0000256" key="4">
    <source>
        <dbReference type="ARBA" id="ARBA00022840"/>
    </source>
</evidence>
<dbReference type="GO" id="GO:0003724">
    <property type="term" value="F:RNA helicase activity"/>
    <property type="evidence" value="ECO:0007669"/>
    <property type="project" value="UniProtKB-EC"/>
</dbReference>
<feature type="compositionally biased region" description="Basic and acidic residues" evidence="7">
    <location>
        <begin position="24"/>
        <end position="33"/>
    </location>
</feature>
<feature type="region of interest" description="Disordered" evidence="7">
    <location>
        <begin position="1"/>
        <end position="33"/>
    </location>
</feature>
<dbReference type="PROSITE" id="PS51192">
    <property type="entry name" value="HELICASE_ATP_BIND_1"/>
    <property type="match status" value="1"/>
</dbReference>
<evidence type="ECO:0000256" key="3">
    <source>
        <dbReference type="ARBA" id="ARBA00022806"/>
    </source>
</evidence>
<keyword evidence="2 6" id="KW-0378">Hydrolase</keyword>
<dbReference type="InterPro" id="IPR014001">
    <property type="entry name" value="Helicase_ATP-bd"/>
</dbReference>
<evidence type="ECO:0000259" key="8">
    <source>
        <dbReference type="PROSITE" id="PS51192"/>
    </source>
</evidence>
<dbReference type="InterPro" id="IPR014014">
    <property type="entry name" value="RNA_helicase_DEAD_Q_motif"/>
</dbReference>
<gene>
    <name evidence="10" type="ORF">PMEA_00027271</name>
</gene>
<keyword evidence="4 6" id="KW-0067">ATP-binding</keyword>
<dbReference type="PANTHER" id="PTHR24031">
    <property type="entry name" value="RNA HELICASE"/>
    <property type="match status" value="1"/>
</dbReference>
<comment type="domain">
    <text evidence="6">The Q motif is unique to and characteristic of the DEAD box family of RNA helicases and controls ATP binding and hydrolysis.</text>
</comment>
<feature type="compositionally biased region" description="Low complexity" evidence="7">
    <location>
        <begin position="122"/>
        <end position="141"/>
    </location>
</feature>
<protein>
    <recommendedName>
        <fullName evidence="6">ATP-dependent RNA helicase</fullName>
        <ecNumber evidence="6">3.6.4.13</ecNumber>
    </recommendedName>
</protein>
<keyword evidence="11" id="KW-1185">Reference proteome</keyword>
<evidence type="ECO:0000259" key="9">
    <source>
        <dbReference type="PROSITE" id="PS51195"/>
    </source>
</evidence>
<dbReference type="GO" id="GO:0005524">
    <property type="term" value="F:ATP binding"/>
    <property type="evidence" value="ECO:0007669"/>
    <property type="project" value="UniProtKB-UniRule"/>
</dbReference>
<dbReference type="AlphaFoldDB" id="A0AAU9XPC0"/>
<evidence type="ECO:0000256" key="7">
    <source>
        <dbReference type="SAM" id="MobiDB-lite"/>
    </source>
</evidence>
<organism evidence="10 11">
    <name type="scientific">Pocillopora meandrina</name>
    <dbReference type="NCBI Taxonomy" id="46732"/>
    <lineage>
        <taxon>Eukaryota</taxon>
        <taxon>Metazoa</taxon>
        <taxon>Cnidaria</taxon>
        <taxon>Anthozoa</taxon>
        <taxon>Hexacorallia</taxon>
        <taxon>Scleractinia</taxon>
        <taxon>Astrocoeniina</taxon>
        <taxon>Pocilloporidae</taxon>
        <taxon>Pocillopora</taxon>
    </lineage>
</organism>
<name>A0AAU9XPC0_9CNID</name>